<accession>A0A8S5USF1</accession>
<sequence length="523" mass="61231">MNTSLNNISKGHYAKRIYCGYDNAVGYDLSISSTHVRDKRNGLLGRFRISKEYLNCTSETVLVSDRTGLVVPLYPTPEYVAERYKISPVNGRGVYVVIRFNTNGWNARHIFEYCKVFDEMEESEKEQFFENNPILKEFYHRIQDRWLPYFSERIPARGYESLLDGEVTDDLVFFITEEDIRNQKVLYDSALDISLSFDDISHKRIYHPSVLDSNTIPSEINKVIKESLDDANRLETVRLVSFKPITMYRKIGKHIQKIVSKLPVDNEKEGLYYLGEAVDENGEEYTINETIDLNDRNRLAEFYIFRTYDEARNFNSDVELTKLKTQYELETMEMKKEMTLQEAKHKEELAKIKNVELSLKIKEFVQETVHKRVIREMEHREKIETRDQAINEKLDDRRYKLWERVMDQEERLQDREFSQQDKQADNEHKRYLKMNDLQNAELTLKLKMMELQSKMEQKQLEHSKQVSNNWVTGIMGISSIIGTFCKIFGSATGNQAVSKAGTILQALAAVNPQTINQVKGMFG</sequence>
<evidence type="ECO:0000313" key="1">
    <source>
        <dbReference type="EMBL" id="DAF97424.1"/>
    </source>
</evidence>
<dbReference type="EMBL" id="BK016133">
    <property type="protein sequence ID" value="DAF97424.1"/>
    <property type="molecule type" value="Genomic_DNA"/>
</dbReference>
<name>A0A8S5USF1_9CAUD</name>
<proteinExistence type="predicted"/>
<organism evidence="1">
    <name type="scientific">Myoviridae sp. ctijX18</name>
    <dbReference type="NCBI Taxonomy" id="2825154"/>
    <lineage>
        <taxon>Viruses</taxon>
        <taxon>Duplodnaviria</taxon>
        <taxon>Heunggongvirae</taxon>
        <taxon>Uroviricota</taxon>
        <taxon>Caudoviricetes</taxon>
    </lineage>
</organism>
<protein>
    <submittedName>
        <fullName evidence="1">Uncharacterized protein</fullName>
    </submittedName>
</protein>
<reference evidence="1" key="1">
    <citation type="journal article" date="2021" name="Proc. Natl. Acad. Sci. U.S.A.">
        <title>A Catalog of Tens of Thousands of Viruses from Human Metagenomes Reveals Hidden Associations with Chronic Diseases.</title>
        <authorList>
            <person name="Tisza M.J."/>
            <person name="Buck C.B."/>
        </authorList>
    </citation>
    <scope>NUCLEOTIDE SEQUENCE</scope>
    <source>
        <strain evidence="1">CtijX18</strain>
    </source>
</reference>